<reference evidence="15 16" key="1">
    <citation type="submission" date="2018-09" db="EMBL/GenBank/DDBJ databases">
        <title>Roseovarius spongiae sp. nov., isolated from a marine sponge.</title>
        <authorList>
            <person name="Zhuang L."/>
            <person name="Luo L."/>
        </authorList>
    </citation>
    <scope>NUCLEOTIDE SEQUENCE [LARGE SCALE GENOMIC DNA]</scope>
    <source>
        <strain evidence="15 16">HN-E21</strain>
    </source>
</reference>
<keyword evidence="9" id="KW-0975">Bacterial flagellum</keyword>
<keyword evidence="7" id="KW-0283">Flagellar rotation</keyword>
<dbReference type="InterPro" id="IPR011002">
    <property type="entry name" value="FliG_a-hlx"/>
</dbReference>
<evidence type="ECO:0000256" key="1">
    <source>
        <dbReference type="ARBA" id="ARBA00004117"/>
    </source>
</evidence>
<feature type="domain" description="Flagellar motor switch protein FliG C-terminal" evidence="12">
    <location>
        <begin position="234"/>
        <end position="345"/>
    </location>
</feature>
<feature type="region of interest" description="Disordered" evidence="11">
    <location>
        <begin position="1"/>
        <end position="20"/>
    </location>
</feature>
<keyword evidence="8" id="KW-0472">Membrane</keyword>
<evidence type="ECO:0000256" key="5">
    <source>
        <dbReference type="ARBA" id="ARBA00022475"/>
    </source>
</evidence>
<evidence type="ECO:0000256" key="4">
    <source>
        <dbReference type="ARBA" id="ARBA00021870"/>
    </source>
</evidence>
<dbReference type="InterPro" id="IPR028263">
    <property type="entry name" value="FliG_N"/>
</dbReference>
<organism evidence="15 16">
    <name type="scientific">Roseovarius spongiae</name>
    <dbReference type="NCBI Taxonomy" id="2320272"/>
    <lineage>
        <taxon>Bacteria</taxon>
        <taxon>Pseudomonadati</taxon>
        <taxon>Pseudomonadota</taxon>
        <taxon>Alphaproteobacteria</taxon>
        <taxon>Rhodobacterales</taxon>
        <taxon>Roseobacteraceae</taxon>
        <taxon>Roseovarius</taxon>
    </lineage>
</organism>
<protein>
    <recommendedName>
        <fullName evidence="4">Flagellar motor switch protein FliG</fullName>
    </recommendedName>
</protein>
<dbReference type="PANTHER" id="PTHR30534:SF0">
    <property type="entry name" value="FLAGELLAR MOTOR SWITCH PROTEIN FLIG"/>
    <property type="match status" value="1"/>
</dbReference>
<comment type="caution">
    <text evidence="15">The sequence shown here is derived from an EMBL/GenBank/DDBJ whole genome shotgun (WGS) entry which is preliminary data.</text>
</comment>
<sequence>MSQPKPLARTAQDAPPSAAARLTRRQKAAIIVRFLLNEGADIPLSDLPDPSQAALTTQMGSMRYVDRATLLAVVTEFAAELEGMGLTFPHGMAGAISALDGRISAQTAARLRKEAGVRQYGDPWEQVRATDIDTLAPLILAESAEVAAVVLSKLDVAFAARLLGRLPGDRARRITLAISQTGKVTPEAVDRIGLALAAQIDDRPPIAFDDGPVQRVGAILNSSPSALRDDVLTGLEEADRDFASQVRRAIFTFQHIPARLEATDVPKVTRVVDQPVLVTALAAAMAGGLGDVAEFLLANMSRRMADALREEIEEAGKVRADAGEEAMTDVVNAIRRLEAAGELTLKVEEDSDTAEAHAA</sequence>
<keyword evidence="6" id="KW-0145">Chemotaxis</keyword>
<dbReference type="GO" id="GO:0006935">
    <property type="term" value="P:chemotaxis"/>
    <property type="evidence" value="ECO:0007669"/>
    <property type="project" value="UniProtKB-KW"/>
</dbReference>
<gene>
    <name evidence="15" type="ORF">D6850_12360</name>
</gene>
<dbReference type="EMBL" id="RAPE01000003">
    <property type="protein sequence ID" value="RKF13972.1"/>
    <property type="molecule type" value="Genomic_DNA"/>
</dbReference>
<dbReference type="Pfam" id="PF01706">
    <property type="entry name" value="FliG_C"/>
    <property type="match status" value="1"/>
</dbReference>
<keyword evidence="15" id="KW-0282">Flagellum</keyword>
<evidence type="ECO:0000259" key="14">
    <source>
        <dbReference type="Pfam" id="PF14842"/>
    </source>
</evidence>
<dbReference type="SUPFAM" id="SSF48029">
    <property type="entry name" value="FliG"/>
    <property type="match status" value="2"/>
</dbReference>
<dbReference type="OrthoDB" id="7616820at2"/>
<evidence type="ECO:0000256" key="3">
    <source>
        <dbReference type="ARBA" id="ARBA00010299"/>
    </source>
</evidence>
<evidence type="ECO:0000256" key="6">
    <source>
        <dbReference type="ARBA" id="ARBA00022500"/>
    </source>
</evidence>
<comment type="subcellular location">
    <subcellularLocation>
        <location evidence="1">Bacterial flagellum basal body</location>
    </subcellularLocation>
    <subcellularLocation>
        <location evidence="2">Cell membrane</location>
        <topology evidence="2">Peripheral membrane protein</topology>
        <orientation evidence="2">Cytoplasmic side</orientation>
    </subcellularLocation>
</comment>
<dbReference type="AlphaFoldDB" id="A0A3A8AS64"/>
<evidence type="ECO:0000259" key="13">
    <source>
        <dbReference type="Pfam" id="PF14841"/>
    </source>
</evidence>
<dbReference type="Gene3D" id="1.10.220.30">
    <property type="match status" value="3"/>
</dbReference>
<accession>A0A3A8AS64</accession>
<evidence type="ECO:0000256" key="10">
    <source>
        <dbReference type="ARBA" id="ARBA00025598"/>
    </source>
</evidence>
<dbReference type="GO" id="GO:0005886">
    <property type="term" value="C:plasma membrane"/>
    <property type="evidence" value="ECO:0007669"/>
    <property type="project" value="UniProtKB-SubCell"/>
</dbReference>
<dbReference type="InterPro" id="IPR032779">
    <property type="entry name" value="FliG_M"/>
</dbReference>
<dbReference type="InterPro" id="IPR023087">
    <property type="entry name" value="Flg_Motor_Flig_C"/>
</dbReference>
<evidence type="ECO:0000256" key="8">
    <source>
        <dbReference type="ARBA" id="ARBA00023136"/>
    </source>
</evidence>
<comment type="similarity">
    <text evidence="3">Belongs to the FliG family.</text>
</comment>
<feature type="domain" description="Flagellar motor switch protein FliG N-terminal" evidence="14">
    <location>
        <begin position="22"/>
        <end position="124"/>
    </location>
</feature>
<dbReference type="GO" id="GO:0003774">
    <property type="term" value="F:cytoskeletal motor activity"/>
    <property type="evidence" value="ECO:0007669"/>
    <property type="project" value="InterPro"/>
</dbReference>
<feature type="domain" description="Flagellar motor switch protein FliG middle" evidence="13">
    <location>
        <begin position="134"/>
        <end position="201"/>
    </location>
</feature>
<dbReference type="Pfam" id="PF14841">
    <property type="entry name" value="FliG_M"/>
    <property type="match status" value="1"/>
</dbReference>
<proteinExistence type="inferred from homology"/>
<evidence type="ECO:0000256" key="11">
    <source>
        <dbReference type="SAM" id="MobiDB-lite"/>
    </source>
</evidence>
<dbReference type="PANTHER" id="PTHR30534">
    <property type="entry name" value="FLAGELLAR MOTOR SWITCH PROTEIN FLIG"/>
    <property type="match status" value="1"/>
</dbReference>
<evidence type="ECO:0000313" key="16">
    <source>
        <dbReference type="Proteomes" id="UP000281128"/>
    </source>
</evidence>
<dbReference type="GO" id="GO:0071973">
    <property type="term" value="P:bacterial-type flagellum-dependent cell motility"/>
    <property type="evidence" value="ECO:0007669"/>
    <property type="project" value="InterPro"/>
</dbReference>
<evidence type="ECO:0000256" key="9">
    <source>
        <dbReference type="ARBA" id="ARBA00023143"/>
    </source>
</evidence>
<keyword evidence="15" id="KW-0969">Cilium</keyword>
<keyword evidence="5" id="KW-1003">Cell membrane</keyword>
<dbReference type="RefSeq" id="WP_121167361.1">
    <property type="nucleotide sequence ID" value="NZ_RAPE01000003.1"/>
</dbReference>
<dbReference type="Pfam" id="PF14842">
    <property type="entry name" value="FliG_N"/>
    <property type="match status" value="1"/>
</dbReference>
<keyword evidence="15" id="KW-0966">Cell projection</keyword>
<dbReference type="GO" id="GO:0009425">
    <property type="term" value="C:bacterial-type flagellum basal body"/>
    <property type="evidence" value="ECO:0007669"/>
    <property type="project" value="UniProtKB-SubCell"/>
</dbReference>
<comment type="function">
    <text evidence="10">FliG is one of three proteins (FliG, FliN, FliM) that forms the rotor-mounted switch complex (C ring), located at the base of the basal body. This complex interacts with the CheY and CheZ chemotaxis proteins, in addition to contacting components of the motor that determine the direction of flagellar rotation.</text>
</comment>
<name>A0A3A8AS64_9RHOB</name>
<evidence type="ECO:0000313" key="15">
    <source>
        <dbReference type="EMBL" id="RKF13972.1"/>
    </source>
</evidence>
<evidence type="ECO:0000259" key="12">
    <source>
        <dbReference type="Pfam" id="PF01706"/>
    </source>
</evidence>
<evidence type="ECO:0000256" key="7">
    <source>
        <dbReference type="ARBA" id="ARBA00022779"/>
    </source>
</evidence>
<dbReference type="InterPro" id="IPR000090">
    <property type="entry name" value="Flg_Motor_Flig"/>
</dbReference>
<dbReference type="Proteomes" id="UP000281128">
    <property type="component" value="Unassembled WGS sequence"/>
</dbReference>
<keyword evidence="16" id="KW-1185">Reference proteome</keyword>
<evidence type="ECO:0000256" key="2">
    <source>
        <dbReference type="ARBA" id="ARBA00004413"/>
    </source>
</evidence>
<dbReference type="PRINTS" id="PR00954">
    <property type="entry name" value="FLGMOTORFLIG"/>
</dbReference>